<dbReference type="AlphaFoldDB" id="A0A8J5IQF4"/>
<sequence>MSGSLVALGTYCGIFGALLAYCNLMQVGLTVVIATVAGLLVLGYALVLAGFCFIGRTLVRSPLEAPVATIKLQLNICSTIAMYVSRGFKTRFPQWTLTFEITGNMIRYMFEEFGDLIAFENAALLREPFAMHGRLILKSNCRQHNTIPEKLEANGLEHMWLRDADMKEQRVVVIHFHGGGFAMSHPLQDVELANQTHTMLKQILKEKYQLDVAVDVLLANYRKSPENPYPTPDDDCLVIYQFVLKHESIAPNHVLFSGDSAGAKMSLFNCMRMRDSNNSSQLPLGCLLYSPSVDFEEKGGNEKTPYCIMPARFVDNVHQTYLAKVTDPEERLKVSPINRDLRNLPPMFVQYGTLERFYEQGKRIIAKAKGQGVTNWEVDFLENMPHDVVMLPSDVSPAAKQGIRHGCEFAAKLVAEVLGAEPELEYWVVGRQSEFGLHSG</sequence>
<evidence type="ECO:0000256" key="2">
    <source>
        <dbReference type="SAM" id="Phobius"/>
    </source>
</evidence>
<evidence type="ECO:0000256" key="1">
    <source>
        <dbReference type="ARBA" id="ARBA00022801"/>
    </source>
</evidence>
<keyword evidence="2" id="KW-1133">Transmembrane helix</keyword>
<dbReference type="GO" id="GO:0016787">
    <property type="term" value="F:hydrolase activity"/>
    <property type="evidence" value="ECO:0007669"/>
    <property type="project" value="UniProtKB-KW"/>
</dbReference>
<feature type="transmembrane region" description="Helical" evidence="2">
    <location>
        <begin position="30"/>
        <end position="54"/>
    </location>
</feature>
<dbReference type="PANTHER" id="PTHR48081:SF8">
    <property type="entry name" value="ALPHA_BETA HYDROLASE FOLD-3 DOMAIN-CONTAINING PROTEIN-RELATED"/>
    <property type="match status" value="1"/>
</dbReference>
<reference evidence="4" key="1">
    <citation type="submission" date="2021-01" db="EMBL/GenBank/DDBJ databases">
        <title>Phytophthora aleatoria, a newly-described species from Pinus radiata is distinct from Phytophthora cactorum isolates based on comparative genomics.</title>
        <authorList>
            <person name="Mcdougal R."/>
            <person name="Panda P."/>
            <person name="Williams N."/>
            <person name="Studholme D.J."/>
        </authorList>
    </citation>
    <scope>NUCLEOTIDE SEQUENCE</scope>
    <source>
        <strain evidence="4">NZFS 4037</strain>
    </source>
</reference>
<evidence type="ECO:0000313" key="5">
    <source>
        <dbReference type="Proteomes" id="UP000709295"/>
    </source>
</evidence>
<dbReference type="Pfam" id="PF07859">
    <property type="entry name" value="Abhydrolase_3"/>
    <property type="match status" value="1"/>
</dbReference>
<keyword evidence="1" id="KW-0378">Hydrolase</keyword>
<proteinExistence type="predicted"/>
<evidence type="ECO:0000259" key="3">
    <source>
        <dbReference type="Pfam" id="PF07859"/>
    </source>
</evidence>
<keyword evidence="2" id="KW-0812">Transmembrane</keyword>
<evidence type="ECO:0000313" key="4">
    <source>
        <dbReference type="EMBL" id="KAG6958860.1"/>
    </source>
</evidence>
<dbReference type="InterPro" id="IPR050300">
    <property type="entry name" value="GDXG_lipolytic_enzyme"/>
</dbReference>
<dbReference type="InterPro" id="IPR013094">
    <property type="entry name" value="AB_hydrolase_3"/>
</dbReference>
<feature type="domain" description="Alpha/beta hydrolase fold-3" evidence="3">
    <location>
        <begin position="173"/>
        <end position="389"/>
    </location>
</feature>
<comment type="caution">
    <text evidence="4">The sequence shown here is derived from an EMBL/GenBank/DDBJ whole genome shotgun (WGS) entry which is preliminary data.</text>
</comment>
<keyword evidence="2" id="KW-0472">Membrane</keyword>
<dbReference type="PANTHER" id="PTHR48081">
    <property type="entry name" value="AB HYDROLASE SUPERFAMILY PROTEIN C4A8.06C"/>
    <property type="match status" value="1"/>
</dbReference>
<organism evidence="4 5">
    <name type="scientific">Phytophthora aleatoria</name>
    <dbReference type="NCBI Taxonomy" id="2496075"/>
    <lineage>
        <taxon>Eukaryota</taxon>
        <taxon>Sar</taxon>
        <taxon>Stramenopiles</taxon>
        <taxon>Oomycota</taxon>
        <taxon>Peronosporomycetes</taxon>
        <taxon>Peronosporales</taxon>
        <taxon>Peronosporaceae</taxon>
        <taxon>Phytophthora</taxon>
    </lineage>
</organism>
<accession>A0A8J5IQF4</accession>
<name>A0A8J5IQF4_9STRA</name>
<protein>
    <recommendedName>
        <fullName evidence="3">Alpha/beta hydrolase fold-3 domain-containing protein</fullName>
    </recommendedName>
</protein>
<dbReference type="EMBL" id="JAENGY010000647">
    <property type="protein sequence ID" value="KAG6958860.1"/>
    <property type="molecule type" value="Genomic_DNA"/>
</dbReference>
<keyword evidence="5" id="KW-1185">Reference proteome</keyword>
<dbReference type="Proteomes" id="UP000709295">
    <property type="component" value="Unassembled WGS sequence"/>
</dbReference>
<gene>
    <name evidence="4" type="ORF">JG688_00010339</name>
</gene>